<protein>
    <submittedName>
        <fullName evidence="2">Uncharacterized protein</fullName>
    </submittedName>
</protein>
<proteinExistence type="predicted"/>
<keyword evidence="1" id="KW-1133">Transmembrane helix</keyword>
<feature type="transmembrane region" description="Helical" evidence="1">
    <location>
        <begin position="12"/>
        <end position="36"/>
    </location>
</feature>
<sequence length="89" mass="10414">MSNIMCFRKTVFLVACSPYTLLSPFFSIMEVIFLILKCRLMQMTLCIWGTDSRIHLTQKHQSFSLLIQQHCHRILCRASTKLPLFASHH</sequence>
<dbReference type="AlphaFoldDB" id="A0A0A9EXH2"/>
<evidence type="ECO:0000313" key="2">
    <source>
        <dbReference type="EMBL" id="JAE00738.1"/>
    </source>
</evidence>
<keyword evidence="1" id="KW-0812">Transmembrane</keyword>
<dbReference type="EMBL" id="GBRH01197158">
    <property type="protein sequence ID" value="JAE00738.1"/>
    <property type="molecule type" value="Transcribed_RNA"/>
</dbReference>
<name>A0A0A9EXH2_ARUDO</name>
<accession>A0A0A9EXH2</accession>
<keyword evidence="1" id="KW-0472">Membrane</keyword>
<evidence type="ECO:0000256" key="1">
    <source>
        <dbReference type="SAM" id="Phobius"/>
    </source>
</evidence>
<organism evidence="2">
    <name type="scientific">Arundo donax</name>
    <name type="common">Giant reed</name>
    <name type="synonym">Donax arundinaceus</name>
    <dbReference type="NCBI Taxonomy" id="35708"/>
    <lineage>
        <taxon>Eukaryota</taxon>
        <taxon>Viridiplantae</taxon>
        <taxon>Streptophyta</taxon>
        <taxon>Embryophyta</taxon>
        <taxon>Tracheophyta</taxon>
        <taxon>Spermatophyta</taxon>
        <taxon>Magnoliopsida</taxon>
        <taxon>Liliopsida</taxon>
        <taxon>Poales</taxon>
        <taxon>Poaceae</taxon>
        <taxon>PACMAD clade</taxon>
        <taxon>Arundinoideae</taxon>
        <taxon>Arundineae</taxon>
        <taxon>Arundo</taxon>
    </lineage>
</organism>
<reference evidence="2" key="2">
    <citation type="journal article" date="2015" name="Data Brief">
        <title>Shoot transcriptome of the giant reed, Arundo donax.</title>
        <authorList>
            <person name="Barrero R.A."/>
            <person name="Guerrero F.D."/>
            <person name="Moolhuijzen P."/>
            <person name="Goolsby J.A."/>
            <person name="Tidwell J."/>
            <person name="Bellgard S.E."/>
            <person name="Bellgard M.I."/>
        </authorList>
    </citation>
    <scope>NUCLEOTIDE SEQUENCE</scope>
    <source>
        <tissue evidence="2">Shoot tissue taken approximately 20 cm above the soil surface</tissue>
    </source>
</reference>
<reference evidence="2" key="1">
    <citation type="submission" date="2014-09" db="EMBL/GenBank/DDBJ databases">
        <authorList>
            <person name="Magalhaes I.L.F."/>
            <person name="Oliveira U."/>
            <person name="Santos F.R."/>
            <person name="Vidigal T.H.D.A."/>
            <person name="Brescovit A.D."/>
            <person name="Santos A.J."/>
        </authorList>
    </citation>
    <scope>NUCLEOTIDE SEQUENCE</scope>
    <source>
        <tissue evidence="2">Shoot tissue taken approximately 20 cm above the soil surface</tissue>
    </source>
</reference>